<sequence length="249" mass="27567">MKNTCLHLALLASLISVPFLTQGQDSLAVPTPFRPVHTVFAGVQIPLNYTLGYRYQFSRRLSVQAQGGLIAAPFERYTLKLLEGFGLDPNLSRVIDRSFEQGSSVSLGISVHANSPWYGTLYGQYIHFAAGPITPADGLGIYFNRDFSGFNLLNSPAFVFNLQSNVWVAGLRVGRSFQFTDSRFGLNTELGLGKILTTKNTFSSNQPAVDALGVTQRLYGNLDNEIDTKLRQYGYLPTLNVLLTYRLNQ</sequence>
<evidence type="ECO:0000313" key="3">
    <source>
        <dbReference type="Proteomes" id="UP000238375"/>
    </source>
</evidence>
<proteinExistence type="predicted"/>
<feature type="signal peptide" evidence="1">
    <location>
        <begin position="1"/>
        <end position="23"/>
    </location>
</feature>
<dbReference type="OrthoDB" id="978040at2"/>
<dbReference type="AlphaFoldDB" id="A0A2T0SSL9"/>
<evidence type="ECO:0000313" key="2">
    <source>
        <dbReference type="EMBL" id="PRY36412.1"/>
    </source>
</evidence>
<evidence type="ECO:0000256" key="1">
    <source>
        <dbReference type="SAM" id="SignalP"/>
    </source>
</evidence>
<comment type="caution">
    <text evidence="2">The sequence shown here is derived from an EMBL/GenBank/DDBJ whole genome shotgun (WGS) entry which is preliminary data.</text>
</comment>
<protein>
    <recommendedName>
        <fullName evidence="4">Outer membrane protein with beta-barrel domain</fullName>
    </recommendedName>
</protein>
<keyword evidence="3" id="KW-1185">Reference proteome</keyword>
<keyword evidence="1" id="KW-0732">Signal</keyword>
<dbReference type="Proteomes" id="UP000238375">
    <property type="component" value="Unassembled WGS sequence"/>
</dbReference>
<organism evidence="2 3">
    <name type="scientific">Spirosoma oryzae</name>
    <dbReference type="NCBI Taxonomy" id="1469603"/>
    <lineage>
        <taxon>Bacteria</taxon>
        <taxon>Pseudomonadati</taxon>
        <taxon>Bacteroidota</taxon>
        <taxon>Cytophagia</taxon>
        <taxon>Cytophagales</taxon>
        <taxon>Cytophagaceae</taxon>
        <taxon>Spirosoma</taxon>
    </lineage>
</organism>
<dbReference type="RefSeq" id="WP_106138623.1">
    <property type="nucleotide sequence ID" value="NZ_PVTE01000012.1"/>
</dbReference>
<name>A0A2T0SSL9_9BACT</name>
<evidence type="ECO:0008006" key="4">
    <source>
        <dbReference type="Google" id="ProtNLM"/>
    </source>
</evidence>
<reference evidence="2 3" key="1">
    <citation type="submission" date="2018-03" db="EMBL/GenBank/DDBJ databases">
        <title>Genomic Encyclopedia of Archaeal and Bacterial Type Strains, Phase II (KMG-II): from individual species to whole genera.</title>
        <authorList>
            <person name="Goeker M."/>
        </authorList>
    </citation>
    <scope>NUCLEOTIDE SEQUENCE [LARGE SCALE GENOMIC DNA]</scope>
    <source>
        <strain evidence="2 3">DSM 28354</strain>
    </source>
</reference>
<feature type="chain" id="PRO_5015625002" description="Outer membrane protein with beta-barrel domain" evidence="1">
    <location>
        <begin position="24"/>
        <end position="249"/>
    </location>
</feature>
<gene>
    <name evidence="2" type="ORF">CLV58_1122</name>
</gene>
<dbReference type="EMBL" id="PVTE01000012">
    <property type="protein sequence ID" value="PRY36412.1"/>
    <property type="molecule type" value="Genomic_DNA"/>
</dbReference>
<accession>A0A2T0SSL9</accession>